<accession>A0A660HRX9</accession>
<feature type="transmembrane region" description="Helical" evidence="1">
    <location>
        <begin position="87"/>
        <end position="108"/>
    </location>
</feature>
<keyword evidence="1" id="KW-1133">Transmembrane helix</keyword>
<sequence>MNQHSSSLDNYYRYFIGLDGIILTFLIIKSYPVVVNLATKASFLIMLVGGFCILIDNWNRKSIDYRLYVELYENEHQAKSDYKAGKIFINLIFYVVSLYLVLSGISGAL</sequence>
<gene>
    <name evidence="2" type="ORF">AOB57_006445</name>
    <name evidence="3" type="ORF">GX302_01925</name>
</gene>
<keyword evidence="1" id="KW-0472">Membrane</keyword>
<organism evidence="2 4">
    <name type="scientific">Methanosarcina flavescens</name>
    <dbReference type="NCBI Taxonomy" id="1715806"/>
    <lineage>
        <taxon>Archaea</taxon>
        <taxon>Methanobacteriati</taxon>
        <taxon>Methanobacteriota</taxon>
        <taxon>Stenosarchaea group</taxon>
        <taxon>Methanomicrobia</taxon>
        <taxon>Methanosarcinales</taxon>
        <taxon>Methanosarcinaceae</taxon>
        <taxon>Methanosarcina</taxon>
    </lineage>
</organism>
<proteinExistence type="predicted"/>
<feature type="transmembrane region" description="Helical" evidence="1">
    <location>
        <begin position="12"/>
        <end position="31"/>
    </location>
</feature>
<evidence type="ECO:0000256" key="1">
    <source>
        <dbReference type="SAM" id="Phobius"/>
    </source>
</evidence>
<dbReference type="EMBL" id="CP032683">
    <property type="protein sequence ID" value="AYK14879.1"/>
    <property type="molecule type" value="Genomic_DNA"/>
</dbReference>
<keyword evidence="4" id="KW-1185">Reference proteome</keyword>
<evidence type="ECO:0000313" key="4">
    <source>
        <dbReference type="Proteomes" id="UP000053087"/>
    </source>
</evidence>
<reference evidence="3 5" key="3">
    <citation type="journal article" date="2020" name="Biotechnol. Biofuels">
        <title>New insights from the biogas microbiome by comprehensive genome-resolved metagenomics of nearly 1600 species originating from multiple anaerobic digesters.</title>
        <authorList>
            <person name="Campanaro S."/>
            <person name="Treu L."/>
            <person name="Rodriguez-R L.M."/>
            <person name="Kovalovszki A."/>
            <person name="Ziels R.M."/>
            <person name="Maus I."/>
            <person name="Zhu X."/>
            <person name="Kougias P.G."/>
            <person name="Basile A."/>
            <person name="Luo G."/>
            <person name="Schluter A."/>
            <person name="Konstantinidis K.T."/>
            <person name="Angelidaki I."/>
        </authorList>
    </citation>
    <scope>NUCLEOTIDE SEQUENCE [LARGE SCALE GENOMIC DNA]</scope>
    <source>
        <strain evidence="3">AS22ysBPME_46</strain>
    </source>
</reference>
<evidence type="ECO:0000313" key="3">
    <source>
        <dbReference type="EMBL" id="NLK31622.1"/>
    </source>
</evidence>
<dbReference type="AlphaFoldDB" id="A0A660HRX9"/>
<reference evidence="2" key="2">
    <citation type="submission" date="2018-10" db="EMBL/GenBank/DDBJ databases">
        <authorList>
            <person name="Fischer M.A."/>
            <person name="Kern T."/>
            <person name="Deppenmeier U."/>
            <person name="Schmitz R.A."/>
            <person name="Rother M."/>
        </authorList>
    </citation>
    <scope>NUCLEOTIDE SEQUENCE</scope>
    <source>
        <strain evidence="2">E03.2</strain>
    </source>
</reference>
<dbReference type="EMBL" id="JAAYQL010000009">
    <property type="protein sequence ID" value="NLK31622.1"/>
    <property type="molecule type" value="Genomic_DNA"/>
</dbReference>
<dbReference type="KEGG" id="mfz:AOB57_006445"/>
<dbReference type="RefSeq" id="WP_054299868.1">
    <property type="nucleotide sequence ID" value="NZ_CP032683.1"/>
</dbReference>
<name>A0A660HRX9_9EURY</name>
<feature type="transmembrane region" description="Helical" evidence="1">
    <location>
        <begin position="37"/>
        <end position="58"/>
    </location>
</feature>
<dbReference type="Proteomes" id="UP000053087">
    <property type="component" value="Chromosome"/>
</dbReference>
<dbReference type="GeneID" id="53687744"/>
<evidence type="ECO:0000313" key="2">
    <source>
        <dbReference type="EMBL" id="AYK14879.1"/>
    </source>
</evidence>
<dbReference type="Proteomes" id="UP000585579">
    <property type="component" value="Unassembled WGS sequence"/>
</dbReference>
<keyword evidence="1" id="KW-0812">Transmembrane</keyword>
<protein>
    <submittedName>
        <fullName evidence="2">Uncharacterized protein</fullName>
    </submittedName>
</protein>
<reference evidence="2 4" key="1">
    <citation type="journal article" date="2016" name="Int. J. Syst. Evol. Microbiol.">
        <title>Methanosarcina flavescens sp. nov., a methanogenic archaeon isolated from a full-scale anaerobic digester.</title>
        <authorList>
            <person name="Kern T."/>
            <person name="Fischer M.A."/>
            <person name="Deppenmeier U."/>
            <person name="Schmitz R.A."/>
            <person name="Rother M."/>
        </authorList>
    </citation>
    <scope>NUCLEOTIDE SEQUENCE [LARGE SCALE GENOMIC DNA]</scope>
    <source>
        <strain evidence="2 4">E03.2</strain>
    </source>
</reference>
<dbReference type="OrthoDB" id="131241at2157"/>
<evidence type="ECO:0000313" key="5">
    <source>
        <dbReference type="Proteomes" id="UP000585579"/>
    </source>
</evidence>